<dbReference type="InterPro" id="IPR050764">
    <property type="entry name" value="CbbQ/NirQ/NorQ/GpvN"/>
</dbReference>
<keyword evidence="4" id="KW-1185">Reference proteome</keyword>
<reference evidence="3 4" key="1">
    <citation type="submission" date="2017-01" db="EMBL/GenBank/DDBJ databases">
        <authorList>
            <person name="Varghese N."/>
            <person name="Submissions S."/>
        </authorList>
    </citation>
    <scope>NUCLEOTIDE SEQUENCE [LARGE SCALE GENOMIC DNA]</scope>
    <source>
        <strain evidence="3 4">ATCC 23464</strain>
    </source>
</reference>
<organism evidence="3 4">
    <name type="scientific">Paenibacillus macquariensis</name>
    <dbReference type="NCBI Taxonomy" id="948756"/>
    <lineage>
        <taxon>Bacteria</taxon>
        <taxon>Bacillati</taxon>
        <taxon>Bacillota</taxon>
        <taxon>Bacilli</taxon>
        <taxon>Bacillales</taxon>
        <taxon>Paenibacillaceae</taxon>
        <taxon>Paenibacillus</taxon>
    </lineage>
</organism>
<name>A0ABY1KBR7_9BACL</name>
<sequence length="329" mass="36807">MLSTPSMNHKEFAPDLIDRMISRVSTVMIGKESEIRLVLMSMLSGGHVLLEDVPGVGKTMLVRTIAACMGGSFGRIQFTYDLMPSDITGISVYHPHTGHFEFRPGPILSNVVLADEINRASPRTQSALLEAMEERKVTVDGSTYLLPRPFLLLATQNPLQFEGTYRLPEAQLDRFLIRLSLGYPSPEQEINLLSRMQSNHPLDQVRPVIMAEEMEAMQRDVKNVFVDDSIKHLIVSVADESRRHPRIQLGISPRGSLSWMVASQAAAYMNGRMYVTPDDIKDTAVAVLSHRIVIHARSLMEGISGEELVVELMSRISVPPYRSRRGSRL</sequence>
<comment type="caution">
    <text evidence="3">The sequence shown here is derived from an EMBL/GenBank/DDBJ whole genome shotgun (WGS) entry which is preliminary data.</text>
</comment>
<dbReference type="SUPFAM" id="SSF52540">
    <property type="entry name" value="P-loop containing nucleoside triphosphate hydrolases"/>
    <property type="match status" value="1"/>
</dbReference>
<dbReference type="Pfam" id="PF17863">
    <property type="entry name" value="AAA_lid_2"/>
    <property type="match status" value="1"/>
</dbReference>
<dbReference type="CDD" id="cd00009">
    <property type="entry name" value="AAA"/>
    <property type="match status" value="1"/>
</dbReference>
<proteinExistence type="predicted"/>
<dbReference type="InterPro" id="IPR041628">
    <property type="entry name" value="ChlI/MoxR_AAA_lid"/>
</dbReference>
<feature type="domain" description="ATPase AAA-3" evidence="1">
    <location>
        <begin position="47"/>
        <end position="177"/>
    </location>
</feature>
<gene>
    <name evidence="3" type="ORF">SAMN05421578_11911</name>
</gene>
<feature type="domain" description="ChlI/MoxR AAA lid" evidence="2">
    <location>
        <begin position="240"/>
        <end position="309"/>
    </location>
</feature>
<evidence type="ECO:0000259" key="1">
    <source>
        <dbReference type="Pfam" id="PF07726"/>
    </source>
</evidence>
<dbReference type="Proteomes" id="UP000186666">
    <property type="component" value="Unassembled WGS sequence"/>
</dbReference>
<dbReference type="RefSeq" id="WP_244556049.1">
    <property type="nucleotide sequence ID" value="NZ_FTNK01000019.1"/>
</dbReference>
<dbReference type="Gene3D" id="1.10.8.80">
    <property type="entry name" value="Magnesium chelatase subunit I, C-Terminal domain"/>
    <property type="match status" value="1"/>
</dbReference>
<accession>A0ABY1KBR7</accession>
<dbReference type="Pfam" id="PF07726">
    <property type="entry name" value="AAA_3"/>
    <property type="match status" value="1"/>
</dbReference>
<dbReference type="EMBL" id="FTNK01000019">
    <property type="protein sequence ID" value="SIR56437.1"/>
    <property type="molecule type" value="Genomic_DNA"/>
</dbReference>
<dbReference type="Gene3D" id="3.40.50.300">
    <property type="entry name" value="P-loop containing nucleotide triphosphate hydrolases"/>
    <property type="match status" value="1"/>
</dbReference>
<evidence type="ECO:0000313" key="4">
    <source>
        <dbReference type="Proteomes" id="UP000186666"/>
    </source>
</evidence>
<evidence type="ECO:0000313" key="3">
    <source>
        <dbReference type="EMBL" id="SIR56437.1"/>
    </source>
</evidence>
<dbReference type="InterPro" id="IPR011703">
    <property type="entry name" value="ATPase_AAA-3"/>
</dbReference>
<dbReference type="PANTHER" id="PTHR42759:SF5">
    <property type="entry name" value="METHANOL DEHYDROGENASE REGULATOR"/>
    <property type="match status" value="1"/>
</dbReference>
<protein>
    <submittedName>
        <fullName evidence="3">MoxR-like ATPase</fullName>
    </submittedName>
</protein>
<evidence type="ECO:0000259" key="2">
    <source>
        <dbReference type="Pfam" id="PF17863"/>
    </source>
</evidence>
<dbReference type="PIRSF" id="PIRSF002849">
    <property type="entry name" value="AAA_ATPase_chaperone_MoxR_prd"/>
    <property type="match status" value="1"/>
</dbReference>
<dbReference type="InterPro" id="IPR027417">
    <property type="entry name" value="P-loop_NTPase"/>
</dbReference>
<dbReference type="PANTHER" id="PTHR42759">
    <property type="entry name" value="MOXR FAMILY PROTEIN"/>
    <property type="match status" value="1"/>
</dbReference>